<gene>
    <name evidence="1" type="ORF">F0L46_12470</name>
</gene>
<dbReference type="EMBL" id="VUOA01000022">
    <property type="protein sequence ID" value="KAA2236802.1"/>
    <property type="molecule type" value="Genomic_DNA"/>
</dbReference>
<organism evidence="1 2">
    <name type="scientific">Salinarimonas soli</name>
    <dbReference type="NCBI Taxonomy" id="1638099"/>
    <lineage>
        <taxon>Bacteria</taxon>
        <taxon>Pseudomonadati</taxon>
        <taxon>Pseudomonadota</taxon>
        <taxon>Alphaproteobacteria</taxon>
        <taxon>Hyphomicrobiales</taxon>
        <taxon>Salinarimonadaceae</taxon>
        <taxon>Salinarimonas</taxon>
    </lineage>
</organism>
<accession>A0A5B2VEF0</accession>
<protein>
    <submittedName>
        <fullName evidence="1">Uncharacterized protein</fullName>
    </submittedName>
</protein>
<dbReference type="RefSeq" id="WP_149817969.1">
    <property type="nucleotide sequence ID" value="NZ_VUOA01000022.1"/>
</dbReference>
<proteinExistence type="predicted"/>
<reference evidence="1 2" key="2">
    <citation type="submission" date="2019-09" db="EMBL/GenBank/DDBJ databases">
        <authorList>
            <person name="Jin C."/>
        </authorList>
    </citation>
    <scope>NUCLEOTIDE SEQUENCE [LARGE SCALE GENOMIC DNA]</scope>
    <source>
        <strain evidence="1 2">BN140002</strain>
    </source>
</reference>
<reference evidence="1 2" key="1">
    <citation type="submission" date="2019-09" db="EMBL/GenBank/DDBJ databases">
        <title>Salinarimonas rosea gen. nov., sp. nov., a new member of the a-2 subgroup of the Proteobacteria.</title>
        <authorList>
            <person name="Liu J."/>
        </authorList>
    </citation>
    <scope>NUCLEOTIDE SEQUENCE [LARGE SCALE GENOMIC DNA]</scope>
    <source>
        <strain evidence="1 2">BN140002</strain>
    </source>
</reference>
<dbReference type="Proteomes" id="UP000323142">
    <property type="component" value="Unassembled WGS sequence"/>
</dbReference>
<name>A0A5B2VEF0_9HYPH</name>
<sequence length="143" mass="15480">MTLSDDQLRALSHLERHRVWVNARALVAQIEALGLPYDAPTGLKLDSPIGRQMTAIIYSPEGRMAGILATEQGLPALAGVEPLLVSQMGDDYAKTYEATIQAGYVVTQMMKANGFRKTNQNRPMPSESVAKTAAFFVRATTAG</sequence>
<dbReference type="OrthoDB" id="8114703at2"/>
<keyword evidence="2" id="KW-1185">Reference proteome</keyword>
<dbReference type="AlphaFoldDB" id="A0A5B2VEF0"/>
<evidence type="ECO:0000313" key="2">
    <source>
        <dbReference type="Proteomes" id="UP000323142"/>
    </source>
</evidence>
<comment type="caution">
    <text evidence="1">The sequence shown here is derived from an EMBL/GenBank/DDBJ whole genome shotgun (WGS) entry which is preliminary data.</text>
</comment>
<evidence type="ECO:0000313" key="1">
    <source>
        <dbReference type="EMBL" id="KAA2236802.1"/>
    </source>
</evidence>